<reference evidence="1" key="2">
    <citation type="journal article" date="2015" name="Data Brief">
        <title>Shoot transcriptome of the giant reed, Arundo donax.</title>
        <authorList>
            <person name="Barrero R.A."/>
            <person name="Guerrero F.D."/>
            <person name="Moolhuijzen P."/>
            <person name="Goolsby J.A."/>
            <person name="Tidwell J."/>
            <person name="Bellgard S.E."/>
            <person name="Bellgard M.I."/>
        </authorList>
    </citation>
    <scope>NUCLEOTIDE SEQUENCE</scope>
    <source>
        <tissue evidence="1">Shoot tissue taken approximately 20 cm above the soil surface</tissue>
    </source>
</reference>
<name>A0A0A9CQ72_ARUDO</name>
<evidence type="ECO:0000313" key="1">
    <source>
        <dbReference type="EMBL" id="JAD76578.1"/>
    </source>
</evidence>
<protein>
    <submittedName>
        <fullName evidence="1">Uncharacterized protein</fullName>
    </submittedName>
</protein>
<proteinExistence type="predicted"/>
<accession>A0A0A9CQ72</accession>
<organism evidence="1">
    <name type="scientific">Arundo donax</name>
    <name type="common">Giant reed</name>
    <name type="synonym">Donax arundinaceus</name>
    <dbReference type="NCBI Taxonomy" id="35708"/>
    <lineage>
        <taxon>Eukaryota</taxon>
        <taxon>Viridiplantae</taxon>
        <taxon>Streptophyta</taxon>
        <taxon>Embryophyta</taxon>
        <taxon>Tracheophyta</taxon>
        <taxon>Spermatophyta</taxon>
        <taxon>Magnoliopsida</taxon>
        <taxon>Liliopsida</taxon>
        <taxon>Poales</taxon>
        <taxon>Poaceae</taxon>
        <taxon>PACMAD clade</taxon>
        <taxon>Arundinoideae</taxon>
        <taxon>Arundineae</taxon>
        <taxon>Arundo</taxon>
    </lineage>
</organism>
<reference evidence="1" key="1">
    <citation type="submission" date="2014-09" db="EMBL/GenBank/DDBJ databases">
        <authorList>
            <person name="Magalhaes I.L.F."/>
            <person name="Oliveira U."/>
            <person name="Santos F.R."/>
            <person name="Vidigal T.H.D.A."/>
            <person name="Brescovit A.D."/>
            <person name="Santos A.J."/>
        </authorList>
    </citation>
    <scope>NUCLEOTIDE SEQUENCE</scope>
    <source>
        <tissue evidence="1">Shoot tissue taken approximately 20 cm above the soil surface</tissue>
    </source>
</reference>
<sequence length="44" mass="5013">MFCQPSEKKTSNMQTTYKQINKGENNLLAYGARTSWSKPMLSQA</sequence>
<dbReference type="AlphaFoldDB" id="A0A0A9CQ72"/>
<dbReference type="EMBL" id="GBRH01221317">
    <property type="protein sequence ID" value="JAD76578.1"/>
    <property type="molecule type" value="Transcribed_RNA"/>
</dbReference>